<dbReference type="AlphaFoldDB" id="A0A1A9WH66"/>
<accession>A0A1A9WH66</accession>
<organism evidence="1 2">
    <name type="scientific">Glossina brevipalpis</name>
    <dbReference type="NCBI Taxonomy" id="37001"/>
    <lineage>
        <taxon>Eukaryota</taxon>
        <taxon>Metazoa</taxon>
        <taxon>Ecdysozoa</taxon>
        <taxon>Arthropoda</taxon>
        <taxon>Hexapoda</taxon>
        <taxon>Insecta</taxon>
        <taxon>Pterygota</taxon>
        <taxon>Neoptera</taxon>
        <taxon>Endopterygota</taxon>
        <taxon>Diptera</taxon>
        <taxon>Brachycera</taxon>
        <taxon>Muscomorpha</taxon>
        <taxon>Hippoboscoidea</taxon>
        <taxon>Glossinidae</taxon>
        <taxon>Glossina</taxon>
    </lineage>
</organism>
<name>A0A1A9WH66_9MUSC</name>
<dbReference type="Proteomes" id="UP000091820">
    <property type="component" value="Unassembled WGS sequence"/>
</dbReference>
<protein>
    <submittedName>
        <fullName evidence="1">Uncharacterized protein</fullName>
    </submittedName>
</protein>
<proteinExistence type="predicted"/>
<keyword evidence="2" id="KW-1185">Reference proteome</keyword>
<reference evidence="2" key="1">
    <citation type="submission" date="2014-03" db="EMBL/GenBank/DDBJ databases">
        <authorList>
            <person name="Aksoy S."/>
            <person name="Warren W."/>
            <person name="Wilson R.K."/>
        </authorList>
    </citation>
    <scope>NUCLEOTIDE SEQUENCE [LARGE SCALE GENOMIC DNA]</scope>
    <source>
        <strain evidence="2">IAEA</strain>
    </source>
</reference>
<sequence>MLSEIAGIQGPSFIDQALKWNSDMKFVKKLKLNKSKFNLFRGTPSLRLKTSTIRSLPDPTPTVI</sequence>
<evidence type="ECO:0000313" key="2">
    <source>
        <dbReference type="Proteomes" id="UP000091820"/>
    </source>
</evidence>
<dbReference type="VEuPathDB" id="VectorBase:GBRI019564"/>
<dbReference type="EnsemblMetazoa" id="GBRI019564-RA">
    <property type="protein sequence ID" value="GBRI019564-PA"/>
    <property type="gene ID" value="GBRI019564"/>
</dbReference>
<reference evidence="1" key="2">
    <citation type="submission" date="2020-05" db="UniProtKB">
        <authorList>
            <consortium name="EnsemblMetazoa"/>
        </authorList>
    </citation>
    <scope>IDENTIFICATION</scope>
    <source>
        <strain evidence="1">IAEA</strain>
    </source>
</reference>
<evidence type="ECO:0000313" key="1">
    <source>
        <dbReference type="EnsemblMetazoa" id="GBRI019564-PA"/>
    </source>
</evidence>